<protein>
    <submittedName>
        <fullName evidence="2">Argininosuccinate lyase-like protein</fullName>
    </submittedName>
</protein>
<organism evidence="2 3">
    <name type="scientific">Xylophilus ampelinus</name>
    <dbReference type="NCBI Taxonomy" id="54067"/>
    <lineage>
        <taxon>Bacteria</taxon>
        <taxon>Pseudomonadati</taxon>
        <taxon>Pseudomonadota</taxon>
        <taxon>Betaproteobacteria</taxon>
        <taxon>Burkholderiales</taxon>
        <taxon>Xylophilus</taxon>
    </lineage>
</organism>
<reference evidence="2 3" key="1">
    <citation type="submission" date="2018-06" db="EMBL/GenBank/DDBJ databases">
        <title>Genomic Encyclopedia of Type Strains, Phase III (KMG-III): the genomes of soil and plant-associated and newly described type strains.</title>
        <authorList>
            <person name="Whitman W."/>
        </authorList>
    </citation>
    <scope>NUCLEOTIDE SEQUENCE [LARGE SCALE GENOMIC DNA]</scope>
    <source>
        <strain evidence="2 3">CECT 7646</strain>
    </source>
</reference>
<dbReference type="EMBL" id="QJTC01000009">
    <property type="protein sequence ID" value="PYE78168.1"/>
    <property type="molecule type" value="Genomic_DNA"/>
</dbReference>
<dbReference type="Proteomes" id="UP000247540">
    <property type="component" value="Unassembled WGS sequence"/>
</dbReference>
<dbReference type="Gene3D" id="1.10.40.30">
    <property type="entry name" value="Fumarase/aspartase (C-terminal domain)"/>
    <property type="match status" value="1"/>
</dbReference>
<dbReference type="AlphaFoldDB" id="A0A318SIK7"/>
<dbReference type="InterPro" id="IPR008948">
    <property type="entry name" value="L-Aspartase-like"/>
</dbReference>
<evidence type="ECO:0000313" key="3">
    <source>
        <dbReference type="Proteomes" id="UP000247540"/>
    </source>
</evidence>
<accession>A0A318SIK7</accession>
<dbReference type="SUPFAM" id="SSF48557">
    <property type="entry name" value="L-aspartase-like"/>
    <property type="match status" value="1"/>
</dbReference>
<evidence type="ECO:0000256" key="1">
    <source>
        <dbReference type="SAM" id="MobiDB-lite"/>
    </source>
</evidence>
<evidence type="ECO:0000313" key="2">
    <source>
        <dbReference type="EMBL" id="PYE78168.1"/>
    </source>
</evidence>
<feature type="compositionally biased region" description="Low complexity" evidence="1">
    <location>
        <begin position="130"/>
        <end position="143"/>
    </location>
</feature>
<sequence>MLTRQYKLPLRAGHHLASEVVEYAEAENIRPLDFPYAEAQRIYAETARGSDFAQVLPVSEAEFRAALDPVAIVKNRQTAGGPQPAEMQRMVKEARQRIAQQEAWIQGDRARIASSLARLDGDFQKLGAAARRGPALRADGAGRPRPPQGTPARRASAFPDAPAAARRKLLPRRQPQGVRQLCYAGVLGCWLGTSRACDYAACSEYKSFEERKSSRPPIISSVVKSRNLISRI</sequence>
<feature type="compositionally biased region" description="Low complexity" evidence="1">
    <location>
        <begin position="151"/>
        <end position="163"/>
    </location>
</feature>
<feature type="region of interest" description="Disordered" evidence="1">
    <location>
        <begin position="130"/>
        <end position="163"/>
    </location>
</feature>
<keyword evidence="2" id="KW-0456">Lyase</keyword>
<name>A0A318SIK7_9BURK</name>
<dbReference type="Gene3D" id="1.20.200.10">
    <property type="entry name" value="Fumarase/aspartase (Central domain)"/>
    <property type="match status" value="1"/>
</dbReference>
<proteinExistence type="predicted"/>
<comment type="caution">
    <text evidence="2">The sequence shown here is derived from an EMBL/GenBank/DDBJ whole genome shotgun (WGS) entry which is preliminary data.</text>
</comment>
<keyword evidence="3" id="KW-1185">Reference proteome</keyword>
<gene>
    <name evidence="2" type="ORF">DFQ15_10981</name>
</gene>
<dbReference type="GO" id="GO:0016829">
    <property type="term" value="F:lyase activity"/>
    <property type="evidence" value="ECO:0007669"/>
    <property type="project" value="UniProtKB-KW"/>
</dbReference>